<dbReference type="GO" id="GO:0000976">
    <property type="term" value="F:transcription cis-regulatory region binding"/>
    <property type="evidence" value="ECO:0007669"/>
    <property type="project" value="TreeGrafter"/>
</dbReference>
<feature type="domain" description="HTH lysR-type" evidence="4">
    <location>
        <begin position="1"/>
        <end position="66"/>
    </location>
</feature>
<keyword evidence="2" id="KW-0805">Transcription regulation</keyword>
<dbReference type="PANTHER" id="PTHR30126:SF39">
    <property type="entry name" value="HTH-TYPE TRANSCRIPTIONAL REGULATOR CYSL"/>
    <property type="match status" value="1"/>
</dbReference>
<evidence type="ECO:0000259" key="4">
    <source>
        <dbReference type="Pfam" id="PF00126"/>
    </source>
</evidence>
<dbReference type="AlphaFoldDB" id="A0A4Q7J787"/>
<evidence type="ECO:0000256" key="1">
    <source>
        <dbReference type="ARBA" id="ARBA00009437"/>
    </source>
</evidence>
<keyword evidence="6" id="KW-1185">Reference proteome</keyword>
<dbReference type="PANTHER" id="PTHR30126">
    <property type="entry name" value="HTH-TYPE TRANSCRIPTIONAL REGULATOR"/>
    <property type="match status" value="1"/>
</dbReference>
<reference evidence="5 6" key="1">
    <citation type="submission" date="2019-02" db="EMBL/GenBank/DDBJ databases">
        <title>Draft genome sequence of Amycolatopsis sp. 8-3EHSu isolated from roots of Suaeda maritima.</title>
        <authorList>
            <person name="Duangmal K."/>
            <person name="Chantavorakit T."/>
        </authorList>
    </citation>
    <scope>NUCLEOTIDE SEQUENCE [LARGE SCALE GENOMIC DNA]</scope>
    <source>
        <strain evidence="5 6">8-3EHSu</strain>
    </source>
</reference>
<dbReference type="SUPFAM" id="SSF53850">
    <property type="entry name" value="Periplasmic binding protein-like II"/>
    <property type="match status" value="1"/>
</dbReference>
<dbReference type="EMBL" id="SFCC01000010">
    <property type="protein sequence ID" value="RZQ62213.1"/>
    <property type="molecule type" value="Genomic_DNA"/>
</dbReference>
<evidence type="ECO:0000313" key="5">
    <source>
        <dbReference type="EMBL" id="RZQ62213.1"/>
    </source>
</evidence>
<evidence type="ECO:0000256" key="2">
    <source>
        <dbReference type="ARBA" id="ARBA00023015"/>
    </source>
</evidence>
<keyword evidence="3" id="KW-0804">Transcription</keyword>
<comment type="similarity">
    <text evidence="1">Belongs to the LysR transcriptional regulatory family.</text>
</comment>
<accession>A0A4Q7J787</accession>
<proteinExistence type="inferred from homology"/>
<dbReference type="OrthoDB" id="3449785at2"/>
<gene>
    <name evidence="5" type="ORF">EWH70_21510</name>
</gene>
<evidence type="ECO:0000256" key="3">
    <source>
        <dbReference type="ARBA" id="ARBA00023163"/>
    </source>
</evidence>
<dbReference type="Gene3D" id="1.10.10.10">
    <property type="entry name" value="Winged helix-like DNA-binding domain superfamily/Winged helix DNA-binding domain"/>
    <property type="match status" value="1"/>
</dbReference>
<sequence length="311" mass="33965">MDQLRTLIAVRDTGTALGAARLLGREQSSIQKQLDTVNRNFGELCGEPLVRKQGRGKAMLFTPTGEVLVELARKTLGDWLDAVEDSRRRLGTTLTVGTTRFTLGFLIDGTERVADDFRRDGIELKVTHLRTKDLLSSLDDRRADLVCGSVLAGSSLWERYDVMEWRRSGLSLLTNLPERRLRGPRVAASELTTLPLVVPAAGLITGVLKGWFGADYRSTLDVAAEIDTIQYGIELLTSGLLRGCMLVTRGVGEAAEDGRLAEGDGLRVLELDGDLEPAQEVLVGVFCRKGESSAHGAEHPLTRLWGALAKR</sequence>
<dbReference type="Proteomes" id="UP000292003">
    <property type="component" value="Unassembled WGS sequence"/>
</dbReference>
<dbReference type="SUPFAM" id="SSF46785">
    <property type="entry name" value="Winged helix' DNA-binding domain"/>
    <property type="match status" value="1"/>
</dbReference>
<dbReference type="InterPro" id="IPR036390">
    <property type="entry name" value="WH_DNA-bd_sf"/>
</dbReference>
<organism evidence="5 6">
    <name type="scientific">Amycolatopsis suaedae</name>
    <dbReference type="NCBI Taxonomy" id="2510978"/>
    <lineage>
        <taxon>Bacteria</taxon>
        <taxon>Bacillati</taxon>
        <taxon>Actinomycetota</taxon>
        <taxon>Actinomycetes</taxon>
        <taxon>Pseudonocardiales</taxon>
        <taxon>Pseudonocardiaceae</taxon>
        <taxon>Amycolatopsis</taxon>
    </lineage>
</organism>
<name>A0A4Q7J787_9PSEU</name>
<protein>
    <submittedName>
        <fullName evidence="5">LysR family transcriptional regulator</fullName>
    </submittedName>
</protein>
<dbReference type="GO" id="GO:0003700">
    <property type="term" value="F:DNA-binding transcription factor activity"/>
    <property type="evidence" value="ECO:0007669"/>
    <property type="project" value="InterPro"/>
</dbReference>
<dbReference type="InterPro" id="IPR000847">
    <property type="entry name" value="LysR_HTH_N"/>
</dbReference>
<dbReference type="Pfam" id="PF00126">
    <property type="entry name" value="HTH_1"/>
    <property type="match status" value="1"/>
</dbReference>
<evidence type="ECO:0000313" key="6">
    <source>
        <dbReference type="Proteomes" id="UP000292003"/>
    </source>
</evidence>
<comment type="caution">
    <text evidence="5">The sequence shown here is derived from an EMBL/GenBank/DDBJ whole genome shotgun (WGS) entry which is preliminary data.</text>
</comment>
<dbReference type="InterPro" id="IPR036388">
    <property type="entry name" value="WH-like_DNA-bd_sf"/>
</dbReference>